<dbReference type="PATRIC" id="fig|883158.3.peg.434"/>
<evidence type="ECO:0008006" key="3">
    <source>
        <dbReference type="Google" id="ProtNLM"/>
    </source>
</evidence>
<organism evidence="1 2">
    <name type="scientific">Prevotella micans F0438</name>
    <dbReference type="NCBI Taxonomy" id="883158"/>
    <lineage>
        <taxon>Bacteria</taxon>
        <taxon>Pseudomonadati</taxon>
        <taxon>Bacteroidota</taxon>
        <taxon>Bacteroidia</taxon>
        <taxon>Bacteroidales</taxon>
        <taxon>Prevotellaceae</taxon>
        <taxon>Prevotella</taxon>
    </lineage>
</organism>
<dbReference type="EMBL" id="AGWK01000016">
    <property type="protein sequence ID" value="EHO73503.1"/>
    <property type="molecule type" value="Genomic_DNA"/>
</dbReference>
<dbReference type="Proteomes" id="UP000016023">
    <property type="component" value="Unassembled WGS sequence"/>
</dbReference>
<dbReference type="HOGENOM" id="CLU_083590_1_0_10"/>
<dbReference type="eggNOG" id="ENOG502Z9BE">
    <property type="taxonomic scope" value="Bacteria"/>
</dbReference>
<dbReference type="InterPro" id="IPR046111">
    <property type="entry name" value="DUF6048"/>
</dbReference>
<accession>H1Q0I7</accession>
<reference evidence="1 2" key="1">
    <citation type="submission" date="2011-12" db="EMBL/GenBank/DDBJ databases">
        <title>The Genome Sequence of Prevotella micans F0438.</title>
        <authorList>
            <consortium name="The Broad Institute Genome Sequencing Platform"/>
            <person name="Earl A."/>
            <person name="Ward D."/>
            <person name="Feldgarden M."/>
            <person name="Gevers D."/>
            <person name="Izard J."/>
            <person name="Baranova O.V."/>
            <person name="Blanton J.M."/>
            <person name="Wade W.G."/>
            <person name="Dewhirst F.E."/>
            <person name="Young S.K."/>
            <person name="Zeng Q."/>
            <person name="Gargeya S."/>
            <person name="Fitzgerald M."/>
            <person name="Haas B."/>
            <person name="Abouelleil A."/>
            <person name="Alvarado L."/>
            <person name="Arachchi H.M."/>
            <person name="Berlin A."/>
            <person name="Chapman S.B."/>
            <person name="Gearin G."/>
            <person name="Goldberg J."/>
            <person name="Griggs A."/>
            <person name="Gujja S."/>
            <person name="Hansen M."/>
            <person name="Heiman D."/>
            <person name="Howarth C."/>
            <person name="Larimer J."/>
            <person name="Lui A."/>
            <person name="MacDonald P.J.P."/>
            <person name="McCowen C."/>
            <person name="Montmayeur A."/>
            <person name="Murphy C."/>
            <person name="Neiman D."/>
            <person name="Pearson M."/>
            <person name="Priest M."/>
            <person name="Roberts A."/>
            <person name="Saif S."/>
            <person name="Shea T."/>
            <person name="Sisk P."/>
            <person name="Stolte C."/>
            <person name="Sykes S."/>
            <person name="Wortman J."/>
            <person name="Nusbaum C."/>
            <person name="Birren B."/>
        </authorList>
    </citation>
    <scope>NUCLEOTIDE SEQUENCE [LARGE SCALE GENOMIC DNA]</scope>
    <source>
        <strain evidence="1 2">F0438</strain>
    </source>
</reference>
<dbReference type="STRING" id="883158.HMPREF9140_00425"/>
<keyword evidence="2" id="KW-1185">Reference proteome</keyword>
<dbReference type="AlphaFoldDB" id="H1Q0I7"/>
<protein>
    <recommendedName>
        <fullName evidence="3">Outer membrane protein beta-barrel domain-containing protein</fullName>
    </recommendedName>
</protein>
<evidence type="ECO:0000313" key="2">
    <source>
        <dbReference type="Proteomes" id="UP000016023"/>
    </source>
</evidence>
<sequence>MMQIKNTSSFISILTISLLLLFPNAGNAQRRKPVTTVVKDTVPLFRGISVGVDVVGAAIAVMSDYGQYEGVAVVNLKDKYFPTIEIGIGKADKKDDITGTTFATRAPYFRIGTDFNVMKNKHDIYRVIVGARAAYTSFSYDFGNPNVKDPIWGGPVDYSVANVPCNFLWAELVGGVNAKILGPIHLGWTVRYRARLYAKSSPYGAPWYVPGYGLNSTSRLGIVFNICLDF</sequence>
<evidence type="ECO:0000313" key="1">
    <source>
        <dbReference type="EMBL" id="EHO73503.1"/>
    </source>
</evidence>
<comment type="caution">
    <text evidence="1">The sequence shown here is derived from an EMBL/GenBank/DDBJ whole genome shotgun (WGS) entry which is preliminary data.</text>
</comment>
<name>H1Q0I7_9BACT</name>
<proteinExistence type="predicted"/>
<dbReference type="Pfam" id="PF19515">
    <property type="entry name" value="DUF6048"/>
    <property type="match status" value="1"/>
</dbReference>
<gene>
    <name evidence="1" type="ORF">HMPREF9140_00425</name>
</gene>